<feature type="binding site" evidence="8">
    <location>
        <position position="64"/>
    </location>
    <ligand>
        <name>substrate</name>
    </ligand>
</feature>
<feature type="binding site" evidence="8">
    <location>
        <position position="6"/>
    </location>
    <ligand>
        <name>substrate</name>
    </ligand>
</feature>
<dbReference type="EC" id="5.1.1.7" evidence="3 8"/>
<feature type="site" description="Could be important to modulate the pK values of the two catalytic cysteine residues" evidence="8">
    <location>
        <position position="164"/>
    </location>
</feature>
<name>A0A0R2CX76_9LACO</name>
<evidence type="ECO:0000313" key="10">
    <source>
        <dbReference type="EMBL" id="KRM96527.1"/>
    </source>
</evidence>
<dbReference type="Gene3D" id="3.10.310.10">
    <property type="entry name" value="Diaminopimelate Epimerase, Chain A, domain 1"/>
    <property type="match status" value="2"/>
</dbReference>
<comment type="catalytic activity">
    <reaction evidence="7 8">
        <text>(2S,6S)-2,6-diaminopimelate = meso-2,6-diaminopimelate</text>
        <dbReference type="Rhea" id="RHEA:15393"/>
        <dbReference type="ChEBI" id="CHEBI:57609"/>
        <dbReference type="ChEBI" id="CHEBI:57791"/>
        <dbReference type="EC" id="5.1.1.7"/>
    </reaction>
</comment>
<comment type="similarity">
    <text evidence="2 8">Belongs to the diaminopimelate epimerase family.</text>
</comment>
<comment type="function">
    <text evidence="8">Catalyzes the stereoinversion of LL-2,6-diaminopimelate (L,L-DAP) to meso-diaminopimelate (meso-DAP), a precursor of L-lysine and an essential component of the bacterial peptidoglycan.</text>
</comment>
<comment type="pathway">
    <text evidence="1 8">Amino-acid biosynthesis; L-lysine biosynthesis via DAP pathway; DL-2,6-diaminopimelate from LL-2,6-diaminopimelate: step 1/1.</text>
</comment>
<comment type="subunit">
    <text evidence="8">Homodimer.</text>
</comment>
<evidence type="ECO:0000256" key="6">
    <source>
        <dbReference type="ARBA" id="ARBA00023235"/>
    </source>
</evidence>
<evidence type="ECO:0000256" key="7">
    <source>
        <dbReference type="ARBA" id="ARBA00051712"/>
    </source>
</evidence>
<feature type="binding site" evidence="8">
    <location>
        <begin position="227"/>
        <end position="228"/>
    </location>
    <ligand>
        <name>substrate</name>
    </ligand>
</feature>
<dbReference type="PATRIC" id="fig|1423725.3.peg.846"/>
<feature type="binding site" evidence="8">
    <location>
        <position position="162"/>
    </location>
    <ligand>
        <name>substrate</name>
    </ligand>
</feature>
<feature type="active site" description="Proton acceptor" evidence="8">
    <location>
        <position position="226"/>
    </location>
</feature>
<dbReference type="PROSITE" id="PS01326">
    <property type="entry name" value="DAP_EPIMERASE"/>
    <property type="match status" value="1"/>
</dbReference>
<keyword evidence="8" id="KW-0963">Cytoplasm</keyword>
<dbReference type="GO" id="GO:0009089">
    <property type="term" value="P:lysine biosynthetic process via diaminopimelate"/>
    <property type="evidence" value="ECO:0007669"/>
    <property type="project" value="UniProtKB-UniRule"/>
</dbReference>
<evidence type="ECO:0000313" key="11">
    <source>
        <dbReference type="Proteomes" id="UP000051015"/>
    </source>
</evidence>
<comment type="caution">
    <text evidence="8">Lacks conserved residue(s) required for the propagation of feature annotation.</text>
</comment>
<keyword evidence="4 8" id="KW-0028">Amino-acid biosynthesis</keyword>
<dbReference type="PANTHER" id="PTHR31689">
    <property type="entry name" value="DIAMINOPIMELATE EPIMERASE, CHLOROPLASTIC"/>
    <property type="match status" value="1"/>
</dbReference>
<evidence type="ECO:0000256" key="2">
    <source>
        <dbReference type="ARBA" id="ARBA00010219"/>
    </source>
</evidence>
<dbReference type="PANTHER" id="PTHR31689:SF0">
    <property type="entry name" value="DIAMINOPIMELATE EPIMERASE"/>
    <property type="match status" value="1"/>
</dbReference>
<dbReference type="AlphaFoldDB" id="A0A0R2CX76"/>
<keyword evidence="5 8" id="KW-0457">Lysine biosynthesis</keyword>
<evidence type="ECO:0000256" key="8">
    <source>
        <dbReference type="HAMAP-Rule" id="MF_00197"/>
    </source>
</evidence>
<feature type="binding site" evidence="8">
    <location>
        <begin position="217"/>
        <end position="218"/>
    </location>
    <ligand>
        <name>substrate</name>
    </ligand>
</feature>
<dbReference type="InterPro" id="IPR018510">
    <property type="entry name" value="DAP_epimerase_AS"/>
</dbReference>
<dbReference type="InterPro" id="IPR001653">
    <property type="entry name" value="DAP_epimerase_DapF"/>
</dbReference>
<evidence type="ECO:0000256" key="4">
    <source>
        <dbReference type="ARBA" id="ARBA00022605"/>
    </source>
</evidence>
<dbReference type="NCBIfam" id="TIGR00652">
    <property type="entry name" value="DapF"/>
    <property type="match status" value="1"/>
</dbReference>
<evidence type="ECO:0000256" key="1">
    <source>
        <dbReference type="ARBA" id="ARBA00005196"/>
    </source>
</evidence>
<dbReference type="HAMAP" id="MF_00197">
    <property type="entry name" value="DAP_epimerase"/>
    <property type="match status" value="1"/>
</dbReference>
<evidence type="ECO:0000256" key="5">
    <source>
        <dbReference type="ARBA" id="ARBA00023154"/>
    </source>
</evidence>
<feature type="binding site" evidence="8">
    <location>
        <begin position="74"/>
        <end position="75"/>
    </location>
    <ligand>
        <name>substrate</name>
    </ligand>
</feature>
<proteinExistence type="inferred from homology"/>
<reference evidence="10 11" key="1">
    <citation type="journal article" date="2015" name="Genome Announc.">
        <title>Expanding the biotechnology potential of lactobacilli through comparative genomics of 213 strains and associated genera.</title>
        <authorList>
            <person name="Sun Z."/>
            <person name="Harris H.M."/>
            <person name="McCann A."/>
            <person name="Guo C."/>
            <person name="Argimon S."/>
            <person name="Zhang W."/>
            <person name="Yang X."/>
            <person name="Jeffery I.B."/>
            <person name="Cooney J.C."/>
            <person name="Kagawa T.F."/>
            <person name="Liu W."/>
            <person name="Song Y."/>
            <person name="Salvetti E."/>
            <person name="Wrobel A."/>
            <person name="Rasinkangas P."/>
            <person name="Parkhill J."/>
            <person name="Rea M.C."/>
            <person name="O'Sullivan O."/>
            <person name="Ritari J."/>
            <person name="Douillard F.P."/>
            <person name="Paul Ross R."/>
            <person name="Yang R."/>
            <person name="Briner A.E."/>
            <person name="Felis G.E."/>
            <person name="de Vos W.M."/>
            <person name="Barrangou R."/>
            <person name="Klaenhammer T.R."/>
            <person name="Caufield P.W."/>
            <person name="Cui Y."/>
            <person name="Zhang H."/>
            <person name="O'Toole P.W."/>
        </authorList>
    </citation>
    <scope>NUCLEOTIDE SEQUENCE [LARGE SCALE GENOMIC DNA]</scope>
    <source>
        <strain evidence="10 11">DSM 21051</strain>
    </source>
</reference>
<protein>
    <recommendedName>
        <fullName evidence="3 8">Diaminopimelate epimerase</fullName>
        <shortName evidence="8">DAP epimerase</shortName>
        <ecNumber evidence="3 8">5.1.1.7</ecNumber>
    </recommendedName>
    <alternativeName>
        <fullName evidence="8">PLP-independent amino acid racemase</fullName>
    </alternativeName>
</protein>
<gene>
    <name evidence="8" type="primary">dapF</name>
    <name evidence="10" type="ORF">FC19_GL000821</name>
</gene>
<dbReference type="Pfam" id="PF01678">
    <property type="entry name" value="DAP_epimerase"/>
    <property type="match status" value="2"/>
</dbReference>
<organism evidence="10 11">
    <name type="scientific">Liquorilactobacillus aquaticus DSM 21051</name>
    <dbReference type="NCBI Taxonomy" id="1423725"/>
    <lineage>
        <taxon>Bacteria</taxon>
        <taxon>Bacillati</taxon>
        <taxon>Bacillota</taxon>
        <taxon>Bacilli</taxon>
        <taxon>Lactobacillales</taxon>
        <taxon>Lactobacillaceae</taxon>
        <taxon>Liquorilactobacillus</taxon>
    </lineage>
</organism>
<dbReference type="EMBL" id="AYZD01000015">
    <property type="protein sequence ID" value="KRM96527.1"/>
    <property type="molecule type" value="Genomic_DNA"/>
</dbReference>
<comment type="subcellular location">
    <subcellularLocation>
        <location evidence="8">Cytoplasm</location>
    </subcellularLocation>
</comment>
<dbReference type="SUPFAM" id="SSF54506">
    <property type="entry name" value="Diaminopimelate epimerase-like"/>
    <property type="match status" value="2"/>
</dbReference>
<dbReference type="STRING" id="1423725.FC19_GL000821"/>
<feature type="active site" description="Proton donor" evidence="8">
    <location>
        <position position="73"/>
    </location>
</feature>
<comment type="caution">
    <text evidence="10">The sequence shown here is derived from an EMBL/GenBank/DDBJ whole genome shotgun (WGS) entry which is preliminary data.</text>
</comment>
<evidence type="ECO:0000256" key="3">
    <source>
        <dbReference type="ARBA" id="ARBA00013080"/>
    </source>
</evidence>
<feature type="site" description="Could be important to modulate the pK values of the two catalytic cysteine residues" evidence="8">
    <location>
        <position position="217"/>
    </location>
</feature>
<sequence length="325" mass="35348">MHGSNNDFFILDEKNLEKNITEDELSTLARAVCDRQHGLHGGADGILFVTSGHTGVAGKMRVINADGSEASMCGNGIRTVARYLNEKSGLDEFKVETMYADLEVKKSENFAPDVPAFDAEISPVSFDAADLKMHIGNKAKLIDDLIPELSKTLKFSAVAVPNPHLITFVSHDVLIGSELGKIASYLNNGENPIFPDGVNVSFVEIQEPKQIFVRTYERGVGYTNACGTAMSASSLMYVLLHPEQCGTEQLISVFNPGGMVKTCVHQRENGSYWMSLIGNATFVAEVKLAQAAALKGDFKHVVWNETGEQKAYEKFAAEVQGGSHK</sequence>
<evidence type="ECO:0000256" key="9">
    <source>
        <dbReference type="PROSITE-ProRule" id="PRU10125"/>
    </source>
</evidence>
<dbReference type="UniPathway" id="UPA00034">
    <property type="reaction ID" value="UER00025"/>
</dbReference>
<dbReference type="GO" id="GO:0005829">
    <property type="term" value="C:cytosol"/>
    <property type="evidence" value="ECO:0007669"/>
    <property type="project" value="TreeGrafter"/>
</dbReference>
<accession>A0A0R2CX76</accession>
<keyword evidence="6 8" id="KW-0413">Isomerase</keyword>
<dbReference type="GO" id="GO:0008837">
    <property type="term" value="F:diaminopimelate epimerase activity"/>
    <property type="evidence" value="ECO:0007669"/>
    <property type="project" value="UniProtKB-UniRule"/>
</dbReference>
<dbReference type="Proteomes" id="UP000051015">
    <property type="component" value="Unassembled WGS sequence"/>
</dbReference>
<feature type="active site" evidence="9">
    <location>
        <position position="73"/>
    </location>
</feature>
<feature type="binding site" evidence="8">
    <location>
        <position position="199"/>
    </location>
    <ligand>
        <name>substrate</name>
    </ligand>
</feature>
<keyword evidence="11" id="KW-1185">Reference proteome</keyword>